<sequence length="274" mass="30979">MAGATMTRNMMKNMFRESDDESSSSDSSEDERPTEELPRDGISNAPLTADNDTLAFTSLCHDFQVLLKEDRKKGIAHQLWPAATFLSHYLEKHAETMLPTGTKVLELGAGIGLCGLVCHKLHATSVILTDLPVAMPLLETNIRLNTAATDEAGSMENSVRPMVLSWGSDSDLAMVMESQEKEGGRLLCVAADCVYWEHLFEPFFHTVRALVVDHRVDVVLAHVKRWKRDERFFKMCRKHMNVIQLVEDVSMEVQEHTRETHRVIKRIFRLTAKA</sequence>
<dbReference type="GeneID" id="20084782"/>
<gene>
    <name evidence="2" type="ORF">H310_07732</name>
</gene>
<dbReference type="RefSeq" id="XP_008871440.1">
    <property type="nucleotide sequence ID" value="XM_008873218.1"/>
</dbReference>
<dbReference type="eggNOG" id="KOG2793">
    <property type="taxonomic scope" value="Eukaryota"/>
</dbReference>
<protein>
    <submittedName>
        <fullName evidence="2">Uncharacterized protein</fullName>
    </submittedName>
</protein>
<feature type="compositionally biased region" description="Basic and acidic residues" evidence="1">
    <location>
        <begin position="30"/>
        <end position="39"/>
    </location>
</feature>
<evidence type="ECO:0000256" key="1">
    <source>
        <dbReference type="SAM" id="MobiDB-lite"/>
    </source>
</evidence>
<dbReference type="PANTHER" id="PTHR14614:SF132">
    <property type="entry name" value="PROTEIN-LYSINE METHYLTRANSFERASE C42C1.13"/>
    <property type="match status" value="1"/>
</dbReference>
<dbReference type="EMBL" id="KI913966">
    <property type="protein sequence ID" value="ETV99664.1"/>
    <property type="molecule type" value="Genomic_DNA"/>
</dbReference>
<dbReference type="STRING" id="157072.A0A024U0A9"/>
<name>A0A024U0A9_9STRA</name>
<dbReference type="VEuPathDB" id="FungiDB:H310_07732"/>
<evidence type="ECO:0000313" key="2">
    <source>
        <dbReference type="EMBL" id="ETV99664.1"/>
    </source>
</evidence>
<feature type="compositionally biased region" description="Polar residues" evidence="1">
    <location>
        <begin position="1"/>
        <end position="10"/>
    </location>
</feature>
<feature type="region of interest" description="Disordered" evidence="1">
    <location>
        <begin position="1"/>
        <end position="46"/>
    </location>
</feature>
<dbReference type="InterPro" id="IPR029063">
    <property type="entry name" value="SAM-dependent_MTases_sf"/>
</dbReference>
<dbReference type="AlphaFoldDB" id="A0A024U0A9"/>
<feature type="compositionally biased region" description="Acidic residues" evidence="1">
    <location>
        <begin position="18"/>
        <end position="29"/>
    </location>
</feature>
<dbReference type="Gene3D" id="3.40.50.150">
    <property type="entry name" value="Vaccinia Virus protein VP39"/>
    <property type="match status" value="1"/>
</dbReference>
<dbReference type="OrthoDB" id="413520at2759"/>
<organism evidence="2">
    <name type="scientific">Aphanomyces invadans</name>
    <dbReference type="NCBI Taxonomy" id="157072"/>
    <lineage>
        <taxon>Eukaryota</taxon>
        <taxon>Sar</taxon>
        <taxon>Stramenopiles</taxon>
        <taxon>Oomycota</taxon>
        <taxon>Saprolegniomycetes</taxon>
        <taxon>Saprolegniales</taxon>
        <taxon>Verrucalvaceae</taxon>
        <taxon>Aphanomyces</taxon>
    </lineage>
</organism>
<dbReference type="InterPro" id="IPR019410">
    <property type="entry name" value="Methyltransf_16"/>
</dbReference>
<accession>A0A024U0A9</accession>
<dbReference type="SUPFAM" id="SSF53335">
    <property type="entry name" value="S-adenosyl-L-methionine-dependent methyltransferases"/>
    <property type="match status" value="1"/>
</dbReference>
<dbReference type="PANTHER" id="PTHR14614">
    <property type="entry name" value="HEPATOCELLULAR CARCINOMA-ASSOCIATED ANTIGEN"/>
    <property type="match status" value="1"/>
</dbReference>
<proteinExistence type="predicted"/>
<dbReference type="Pfam" id="PF10294">
    <property type="entry name" value="Methyltransf_16"/>
    <property type="match status" value="1"/>
</dbReference>
<reference evidence="2" key="1">
    <citation type="submission" date="2013-12" db="EMBL/GenBank/DDBJ databases">
        <title>The Genome Sequence of Aphanomyces invadans NJM9701.</title>
        <authorList>
            <consortium name="The Broad Institute Genomics Platform"/>
            <person name="Russ C."/>
            <person name="Tyler B."/>
            <person name="van West P."/>
            <person name="Dieguez-Uribeondo J."/>
            <person name="Young S.K."/>
            <person name="Zeng Q."/>
            <person name="Gargeya S."/>
            <person name="Fitzgerald M."/>
            <person name="Abouelleil A."/>
            <person name="Alvarado L."/>
            <person name="Chapman S.B."/>
            <person name="Gainer-Dewar J."/>
            <person name="Goldberg J."/>
            <person name="Griggs A."/>
            <person name="Gujja S."/>
            <person name="Hansen M."/>
            <person name="Howarth C."/>
            <person name="Imamovic A."/>
            <person name="Ireland A."/>
            <person name="Larimer J."/>
            <person name="McCowan C."/>
            <person name="Murphy C."/>
            <person name="Pearson M."/>
            <person name="Poon T.W."/>
            <person name="Priest M."/>
            <person name="Roberts A."/>
            <person name="Saif S."/>
            <person name="Shea T."/>
            <person name="Sykes S."/>
            <person name="Wortman J."/>
            <person name="Nusbaum C."/>
            <person name="Birren B."/>
        </authorList>
    </citation>
    <scope>NUCLEOTIDE SEQUENCE [LARGE SCALE GENOMIC DNA]</scope>
    <source>
        <strain evidence="2">NJM9701</strain>
    </source>
</reference>